<gene>
    <name evidence="2" type="ORF">SAMN05216223_119158</name>
</gene>
<dbReference type="InterPro" id="IPR029046">
    <property type="entry name" value="LolA/LolB/LppX"/>
</dbReference>
<evidence type="ECO:0000313" key="2">
    <source>
        <dbReference type="EMBL" id="SEG88864.1"/>
    </source>
</evidence>
<keyword evidence="3" id="KW-1185">Reference proteome</keyword>
<accession>A0A1H6DUZ0</accession>
<feature type="region of interest" description="Disordered" evidence="1">
    <location>
        <begin position="1"/>
        <end position="52"/>
    </location>
</feature>
<protein>
    <recommendedName>
        <fullName evidence="4">Lipoprotein</fullName>
    </recommendedName>
</protein>
<sequence>MVAAVTPAAGATKSETAGATTDGTATGARRTGRAGGRIRPDRAGRVDRRDRAGLGARGRVTVRRTAGAAGLACAAVLASGCGGPAAGTSAGAAPADAAQVRAVTNAADTLGKAGSAKVSSALRTASGGTWVTITGTGGFDFARRQGELVLLLPKDAVGKEEHKPITELMTPGALYMKNRGAGVPAGKWVRVDTTRIPDGNLVTGGATEPLAAAELLRGAEDVTYAGTVRMQGVQVRHFRGTTDIARAARTASPAVRGPLAAAARGFTVTRVPFDAWLDPQGRLRKLSEQFTMTVSGSGTAAAKDGTGAKDTKDAQGAARNVMVVSTTTYDAFGTPVAVTMPGNSDIWTGKIVSAQP</sequence>
<dbReference type="AlphaFoldDB" id="A0A1H6DUZ0"/>
<dbReference type="SUPFAM" id="SSF89392">
    <property type="entry name" value="Prokaryotic lipoproteins and lipoprotein localization factors"/>
    <property type="match status" value="1"/>
</dbReference>
<organism evidence="2 3">
    <name type="scientific">Actinacidiphila yanglinensis</name>
    <dbReference type="NCBI Taxonomy" id="310779"/>
    <lineage>
        <taxon>Bacteria</taxon>
        <taxon>Bacillati</taxon>
        <taxon>Actinomycetota</taxon>
        <taxon>Actinomycetes</taxon>
        <taxon>Kitasatosporales</taxon>
        <taxon>Streptomycetaceae</taxon>
        <taxon>Actinacidiphila</taxon>
    </lineage>
</organism>
<feature type="compositionally biased region" description="Low complexity" evidence="1">
    <location>
        <begin position="16"/>
        <end position="29"/>
    </location>
</feature>
<evidence type="ECO:0008006" key="4">
    <source>
        <dbReference type="Google" id="ProtNLM"/>
    </source>
</evidence>
<dbReference type="EMBL" id="FNVU01000019">
    <property type="protein sequence ID" value="SEG88864.1"/>
    <property type="molecule type" value="Genomic_DNA"/>
</dbReference>
<evidence type="ECO:0000256" key="1">
    <source>
        <dbReference type="SAM" id="MobiDB-lite"/>
    </source>
</evidence>
<evidence type="ECO:0000313" key="3">
    <source>
        <dbReference type="Proteomes" id="UP000236754"/>
    </source>
</evidence>
<name>A0A1H6DUZ0_9ACTN</name>
<feature type="compositionally biased region" description="Basic and acidic residues" evidence="1">
    <location>
        <begin position="38"/>
        <end position="52"/>
    </location>
</feature>
<dbReference type="Gene3D" id="2.50.20.20">
    <property type="match status" value="1"/>
</dbReference>
<dbReference type="Proteomes" id="UP000236754">
    <property type="component" value="Unassembled WGS sequence"/>
</dbReference>
<reference evidence="2 3" key="1">
    <citation type="submission" date="2016-10" db="EMBL/GenBank/DDBJ databases">
        <authorList>
            <person name="de Groot N.N."/>
        </authorList>
    </citation>
    <scope>NUCLEOTIDE SEQUENCE [LARGE SCALE GENOMIC DNA]</scope>
    <source>
        <strain evidence="2 3">CGMCC 4.2023</strain>
    </source>
</reference>
<proteinExistence type="predicted"/>